<dbReference type="eggNOG" id="arCOG04291">
    <property type="taxonomic scope" value="Archaea"/>
</dbReference>
<reference evidence="1 2" key="1">
    <citation type="journal article" date="2014" name="PLoS ONE">
        <title>Genome Sequence of Candidatus Nitrososphaera evergladensis from Group I.1b Enriched from Everglades Soil Reveals Novel Genomic Features of the Ammonia-Oxidizing Archaea.</title>
        <authorList>
            <person name="Zhalnina K.V."/>
            <person name="Dias R."/>
            <person name="Leonard M.T."/>
            <person name="Dorr de Quadros P."/>
            <person name="Camargo F.A."/>
            <person name="Drew J.C."/>
            <person name="Farmerie W.G."/>
            <person name="Daroub S.H."/>
            <person name="Triplett E.W."/>
        </authorList>
    </citation>
    <scope>NUCLEOTIDE SEQUENCE [LARGE SCALE GENOMIC DNA]</scope>
    <source>
        <strain evidence="1 2">SR1</strain>
    </source>
</reference>
<evidence type="ECO:0000313" key="2">
    <source>
        <dbReference type="Proteomes" id="UP000028194"/>
    </source>
</evidence>
<dbReference type="InterPro" id="IPR002763">
    <property type="entry name" value="DUF72"/>
</dbReference>
<gene>
    <name evidence="1" type="ORF">NTE_01872</name>
</gene>
<dbReference type="STRING" id="1459636.NTE_01872"/>
<proteinExistence type="predicted"/>
<dbReference type="KEGG" id="nev:NTE_01872"/>
<dbReference type="AlphaFoldDB" id="A0A075MT12"/>
<dbReference type="HOGENOM" id="CLU_2010008_0_0_2"/>
<dbReference type="Gene3D" id="3.20.20.410">
    <property type="entry name" value="Protein of unknown function UPF0759"/>
    <property type="match status" value="1"/>
</dbReference>
<dbReference type="SUPFAM" id="SSF117396">
    <property type="entry name" value="TM1631-like"/>
    <property type="match status" value="1"/>
</dbReference>
<dbReference type="Pfam" id="PF01904">
    <property type="entry name" value="DUF72"/>
    <property type="match status" value="1"/>
</dbReference>
<evidence type="ECO:0000313" key="1">
    <source>
        <dbReference type="EMBL" id="AIF83932.1"/>
    </source>
</evidence>
<keyword evidence="2" id="KW-1185">Reference proteome</keyword>
<organism evidence="1 2">
    <name type="scientific">Candidatus Nitrososphaera evergladensis SR1</name>
    <dbReference type="NCBI Taxonomy" id="1459636"/>
    <lineage>
        <taxon>Archaea</taxon>
        <taxon>Nitrososphaerota</taxon>
        <taxon>Nitrososphaeria</taxon>
        <taxon>Nitrososphaerales</taxon>
        <taxon>Nitrososphaeraceae</taxon>
        <taxon>Nitrososphaera</taxon>
    </lineage>
</organism>
<dbReference type="InterPro" id="IPR036520">
    <property type="entry name" value="UPF0759_sf"/>
</dbReference>
<protein>
    <submittedName>
        <fullName evidence="1">Uncharacterized protein</fullName>
    </submittedName>
</protein>
<accession>A0A075MT12</accession>
<dbReference type="EMBL" id="CP007174">
    <property type="protein sequence ID" value="AIF83932.1"/>
    <property type="molecule type" value="Genomic_DNA"/>
</dbReference>
<dbReference type="Proteomes" id="UP000028194">
    <property type="component" value="Chromosome"/>
</dbReference>
<dbReference type="OrthoDB" id="35747at2157"/>
<sequence length="123" mass="14334">MEIYILNKQYRYAVEIRHPSWFNDELYDFLKRKGICLVWNQLDDIKAPPIVTTDFIYLRLIGDRSISEHEFGRIQKDRVPEMELLAQEVKKATATGALGGSQPASDCIRYSCLNHHMQSTFIL</sequence>
<name>A0A075MT12_9ARCH</name>